<dbReference type="SUPFAM" id="SSF55729">
    <property type="entry name" value="Acyl-CoA N-acyltransferases (Nat)"/>
    <property type="match status" value="1"/>
</dbReference>
<comment type="caution">
    <text evidence="2">The sequence shown here is derived from an EMBL/GenBank/DDBJ whole genome shotgun (WGS) entry which is preliminary data.</text>
</comment>
<dbReference type="AlphaFoldDB" id="A0A4Y3W7A4"/>
<dbReference type="Proteomes" id="UP000318825">
    <property type="component" value="Unassembled WGS sequence"/>
</dbReference>
<dbReference type="OrthoDB" id="9804153at2"/>
<keyword evidence="2" id="KW-0808">Transferase</keyword>
<accession>A0A4Y3W7A4</accession>
<reference evidence="2 3" key="1">
    <citation type="submission" date="2019-06" db="EMBL/GenBank/DDBJ databases">
        <title>Whole genome shotgun sequence of Nitrobacter winogradskyi NBRC 14297.</title>
        <authorList>
            <person name="Hosoyama A."/>
            <person name="Uohara A."/>
            <person name="Ohji S."/>
            <person name="Ichikawa N."/>
        </authorList>
    </citation>
    <scope>NUCLEOTIDE SEQUENCE [LARGE SCALE GENOMIC DNA]</scope>
    <source>
        <strain evidence="2 3">NBRC 14297</strain>
    </source>
</reference>
<dbReference type="EMBL" id="BJNF01000018">
    <property type="protein sequence ID" value="GEC14884.1"/>
    <property type="molecule type" value="Genomic_DNA"/>
</dbReference>
<dbReference type="InterPro" id="IPR000182">
    <property type="entry name" value="GNAT_dom"/>
</dbReference>
<evidence type="ECO:0000313" key="3">
    <source>
        <dbReference type="Proteomes" id="UP000318825"/>
    </source>
</evidence>
<dbReference type="InterPro" id="IPR016181">
    <property type="entry name" value="Acyl_CoA_acyltransferase"/>
</dbReference>
<dbReference type="PANTHER" id="PTHR43328">
    <property type="entry name" value="ACETYLTRANSFERASE-RELATED"/>
    <property type="match status" value="1"/>
</dbReference>
<dbReference type="PANTHER" id="PTHR43328:SF1">
    <property type="entry name" value="N-ACETYLTRANSFERASE DOMAIN-CONTAINING PROTEIN"/>
    <property type="match status" value="1"/>
</dbReference>
<evidence type="ECO:0000259" key="1">
    <source>
        <dbReference type="PROSITE" id="PS51186"/>
    </source>
</evidence>
<gene>
    <name evidence="2" type="ORF">NWI01_07760</name>
</gene>
<protein>
    <submittedName>
        <fullName evidence="2">N-acetyltransferase GCN5</fullName>
    </submittedName>
</protein>
<evidence type="ECO:0000313" key="2">
    <source>
        <dbReference type="EMBL" id="GEC14884.1"/>
    </source>
</evidence>
<name>A0A4Y3W7A4_NITWI</name>
<dbReference type="PROSITE" id="PS51186">
    <property type="entry name" value="GNAT"/>
    <property type="match status" value="1"/>
</dbReference>
<organism evidence="2 3">
    <name type="scientific">Nitrobacter winogradskyi</name>
    <name type="common">Nitrobacter agilis</name>
    <dbReference type="NCBI Taxonomy" id="913"/>
    <lineage>
        <taxon>Bacteria</taxon>
        <taxon>Pseudomonadati</taxon>
        <taxon>Pseudomonadota</taxon>
        <taxon>Alphaproteobacteria</taxon>
        <taxon>Hyphomicrobiales</taxon>
        <taxon>Nitrobacteraceae</taxon>
        <taxon>Nitrobacter</taxon>
    </lineage>
</organism>
<sequence>MLQDMPISTPLLRDRRSFALETERLTLRRPTHADVRAITALANDRRIAEMTRCLPHPYTPDDAVQFVEAVAGDSREMVFLVEHNHVPVGVAGVDWRKPDAPELGYWFGVDHWGRGFATEAVRAVIDYAFEECDVDRMVSGARVINPASRNVLEKCGFQWTGVELHRIRALGSSTPVDRFRLSRGVWSSLKRWNSAARREPCI</sequence>
<dbReference type="RefSeq" id="WP_141382636.1">
    <property type="nucleotide sequence ID" value="NZ_BJNF01000018.1"/>
</dbReference>
<dbReference type="Pfam" id="PF13302">
    <property type="entry name" value="Acetyltransf_3"/>
    <property type="match status" value="1"/>
</dbReference>
<dbReference type="Gene3D" id="3.40.630.30">
    <property type="match status" value="1"/>
</dbReference>
<feature type="domain" description="N-acetyltransferase" evidence="1">
    <location>
        <begin position="33"/>
        <end position="177"/>
    </location>
</feature>
<dbReference type="GO" id="GO:0016747">
    <property type="term" value="F:acyltransferase activity, transferring groups other than amino-acyl groups"/>
    <property type="evidence" value="ECO:0007669"/>
    <property type="project" value="InterPro"/>
</dbReference>
<proteinExistence type="predicted"/>